<dbReference type="EMBL" id="AP021879">
    <property type="protein sequence ID" value="BBO92207.1"/>
    <property type="molecule type" value="Genomic_DNA"/>
</dbReference>
<organism evidence="2 3">
    <name type="scientific">Desulfosarcina ovata subsp. ovata</name>
    <dbReference type="NCBI Taxonomy" id="2752305"/>
    <lineage>
        <taxon>Bacteria</taxon>
        <taxon>Pseudomonadati</taxon>
        <taxon>Thermodesulfobacteriota</taxon>
        <taxon>Desulfobacteria</taxon>
        <taxon>Desulfobacterales</taxon>
        <taxon>Desulfosarcinaceae</taxon>
        <taxon>Desulfosarcina</taxon>
    </lineage>
</organism>
<gene>
    <name evidence="2" type="ORF">DSCOOX_53870</name>
</gene>
<keyword evidence="3" id="KW-1185">Reference proteome</keyword>
<evidence type="ECO:0000313" key="2">
    <source>
        <dbReference type="EMBL" id="BBO92207.1"/>
    </source>
</evidence>
<reference evidence="2 3" key="1">
    <citation type="submission" date="2019-11" db="EMBL/GenBank/DDBJ databases">
        <title>Comparative genomics of hydrocarbon-degrading Desulfosarcina strains.</title>
        <authorList>
            <person name="Watanabe M."/>
            <person name="Kojima H."/>
            <person name="Fukui M."/>
        </authorList>
    </citation>
    <scope>NUCLEOTIDE SEQUENCE [LARGE SCALE GENOMIC DNA]</scope>
    <source>
        <strain evidence="3">oXyS1</strain>
    </source>
</reference>
<dbReference type="InterPro" id="IPR008863">
    <property type="entry name" value="Toxic_anion-R_TelA"/>
</dbReference>
<evidence type="ECO:0000313" key="3">
    <source>
        <dbReference type="Proteomes" id="UP000422108"/>
    </source>
</evidence>
<sequence length="404" mass="44717">MTATPSQTGQALVLADPLAIRHDVELVDPQTITVSETPDPQLDQQATAFVQAVLNLNPEVPSSFDACQQNKAAVEHLGSKSQKEAAHRSAMLKDPISKLAARGEDGGEVANALVNLKMTVEELDPGQFDFKAGWFSRTLGFLPGVGTPLKRFFTRFESSQTVIDAIMRSLEEGKKVLQRDNVTLNQDQKAMRELTHRLQQTIELGMLIDQKFSYALEREIPTEDPRRRFIEDEILFPLRQRIQDLQQQLAVNQQGVLAIEIIIRNNKELVKGVDRGIHVTINALNVAVTVALALANQRIVLDKIDAVNKTTNRLIAQTASQLRTQGTEIHKRASSTQLDMETLKKAFVDINAALDDISSFRKQALPQMAGSILEMDALTKATEAAIQRMEEGTRAEPVVSLDIA</sequence>
<comment type="similarity">
    <text evidence="1">Belongs to the TelA family.</text>
</comment>
<dbReference type="AlphaFoldDB" id="A0A5K8AHR2"/>
<proteinExistence type="inferred from homology"/>
<dbReference type="RefSeq" id="WP_155312983.1">
    <property type="nucleotide sequence ID" value="NZ_AP021879.1"/>
</dbReference>
<dbReference type="Proteomes" id="UP000422108">
    <property type="component" value="Chromosome"/>
</dbReference>
<evidence type="ECO:0000256" key="1">
    <source>
        <dbReference type="ARBA" id="ARBA00005541"/>
    </source>
</evidence>
<accession>A0A5K8AHR2</accession>
<dbReference type="PANTHER" id="PTHR38432">
    <property type="entry name" value="TELA-LIKE PROTEIN SAOUHSC_01408"/>
    <property type="match status" value="1"/>
</dbReference>
<protein>
    <submittedName>
        <fullName evidence="2">KlaA protein</fullName>
    </submittedName>
</protein>
<name>A0A5K8AHR2_9BACT</name>
<dbReference type="PANTHER" id="PTHR38432:SF1">
    <property type="entry name" value="TELA-LIKE PROTEIN SAOUHSC_01408"/>
    <property type="match status" value="1"/>
</dbReference>
<dbReference type="Pfam" id="PF05816">
    <property type="entry name" value="TelA"/>
    <property type="match status" value="1"/>
</dbReference>